<keyword evidence="3" id="KW-1185">Reference proteome</keyword>
<dbReference type="KEGG" id="euz:DVS28_a0124"/>
<keyword evidence="1" id="KW-0732">Signal</keyword>
<feature type="signal peptide" evidence="1">
    <location>
        <begin position="1"/>
        <end position="21"/>
    </location>
</feature>
<dbReference type="Pfam" id="PF04122">
    <property type="entry name" value="CW_binding_2"/>
    <property type="match status" value="1"/>
</dbReference>
<dbReference type="EMBL" id="CP031165">
    <property type="protein sequence ID" value="AXV04832.1"/>
    <property type="molecule type" value="Genomic_DNA"/>
</dbReference>
<dbReference type="AlphaFoldDB" id="A0A346XRI5"/>
<name>A0A346XRI5_9ACTN</name>
<feature type="chain" id="PRO_5016856336" evidence="1">
    <location>
        <begin position="22"/>
        <end position="847"/>
    </location>
</feature>
<evidence type="ECO:0000313" key="3">
    <source>
        <dbReference type="Proteomes" id="UP000264006"/>
    </source>
</evidence>
<gene>
    <name evidence="2" type="ORF">DVS28_a0124</name>
</gene>
<protein>
    <submittedName>
        <fullName evidence="2">Alkaline phosphatase</fullName>
    </submittedName>
</protein>
<organism evidence="2 3">
    <name type="scientific">Euzebya pacifica</name>
    <dbReference type="NCBI Taxonomy" id="1608957"/>
    <lineage>
        <taxon>Bacteria</taxon>
        <taxon>Bacillati</taxon>
        <taxon>Actinomycetota</taxon>
        <taxon>Nitriliruptoria</taxon>
        <taxon>Euzebyales</taxon>
    </lineage>
</organism>
<evidence type="ECO:0000256" key="1">
    <source>
        <dbReference type="SAM" id="SignalP"/>
    </source>
</evidence>
<dbReference type="Proteomes" id="UP000264006">
    <property type="component" value="Chromosome"/>
</dbReference>
<dbReference type="PANTHER" id="PTHR30032">
    <property type="entry name" value="N-ACETYLMURAMOYL-L-ALANINE AMIDASE-RELATED"/>
    <property type="match status" value="1"/>
</dbReference>
<dbReference type="PANTHER" id="PTHR30032:SF4">
    <property type="entry name" value="AMIDASE ENHANCER"/>
    <property type="match status" value="1"/>
</dbReference>
<accession>A0A346XRI5</accession>
<proteinExistence type="predicted"/>
<evidence type="ECO:0000313" key="2">
    <source>
        <dbReference type="EMBL" id="AXV04832.1"/>
    </source>
</evidence>
<reference evidence="2 3" key="1">
    <citation type="submission" date="2018-09" db="EMBL/GenBank/DDBJ databases">
        <title>Complete genome sequence of Euzebya sp. DY32-46 isolated from seawater of Pacific Ocean.</title>
        <authorList>
            <person name="Xu L."/>
            <person name="Wu Y.-H."/>
            <person name="Xu X.-W."/>
        </authorList>
    </citation>
    <scope>NUCLEOTIDE SEQUENCE [LARGE SCALE GENOMIC DNA]</scope>
    <source>
        <strain evidence="2 3">DY32-46</strain>
    </source>
</reference>
<dbReference type="GO" id="GO:0030288">
    <property type="term" value="C:outer membrane-bounded periplasmic space"/>
    <property type="evidence" value="ECO:0007669"/>
    <property type="project" value="TreeGrafter"/>
</dbReference>
<sequence length="847" mass="86745">MSAVGLLALLLPLLVGSLAPAAAQPDPDPPGVSSVADDVTAVPWDGAAPAERMRAVAALAPTSRAIVTTTGAFPDALASGVLQDDAMLVGATDGRLDDATKALLTTAGVDEVIILGGVAAVPEDVRDDLPVGADVTRISGLDRTETAAEAAVQAATGDVSTVLLARARGPEDNPSAGFIDAIGAGAWAAATGYPVLLVDNNFVTDATRAAMADLDPDELVVIGGTAAVSEEAAEAVAAGRDIRRVAGPERFTTAARIAEETRPDGAETVVLLDGTDPEAWTTGFAAAHPAATGDAAILLSNGDELPTATLAALDDLSPSALICAAPAVACNAARDAAGFAPLVPLAVAPAPGSPLPVGTTVSFTGETEVTLDDDGGCLTGGTRSGDAARDCTVVVRVAGDDNRVGRTATVTWPALITSDTTVEAPTEYLSPLAGGRWDFDEAVDVRPAADINNSKGAQVDTGASVLRYGGEPGNVPVLWSGFGGAVPVPPDGLAVPVDTTRFTRFLARVYSPAAGPLGLEFRSCSTTPNVDCINPASMVAQGRAGTNLQPGWQTVAIDLAGDPAWTGNPIHTIYLYANGGTIVDDLRITDGSTASTITTTTAPGVAVRWDLDEDPSNNTDPTSALWGELPGGVLDPDVLPPGRYWLHTVAADGTAGSTAGPIDIVSPGLSEGPLVLDGEWARDVRGNAWDFAAGGLVAGTDDVIELTNAERIDGPGLTGRNTNHSGDPYVVLDVPAPIDTAVWTHVVVEFSVDGPFDLAFAPGGGTMGRVLYQQGDQAWRNGNDIVAYPNQRTYVVEMTSPHSLEPNTPLWQAAPVTGLRFDPNEDEAPGRTWRVESISLTRGWPTR</sequence>
<dbReference type="InterPro" id="IPR007253">
    <property type="entry name" value="Cell_wall-bd_2"/>
</dbReference>
<dbReference type="InterPro" id="IPR051922">
    <property type="entry name" value="Bact_Sporulation_Assoc"/>
</dbReference>